<dbReference type="GO" id="GO:0004673">
    <property type="term" value="F:protein histidine kinase activity"/>
    <property type="evidence" value="ECO:0007669"/>
    <property type="project" value="UniProtKB-EC"/>
</dbReference>
<comment type="catalytic activity">
    <reaction evidence="1">
        <text>ATP + protein L-histidine = ADP + protein N-phospho-L-histidine.</text>
        <dbReference type="EC" id="2.7.13.3"/>
    </reaction>
</comment>
<dbReference type="EMBL" id="JABFOF010000008">
    <property type="protein sequence ID" value="KAG2384634.1"/>
    <property type="molecule type" value="Genomic_DNA"/>
</dbReference>
<name>A0A8T0JVQ6_PHAAN</name>
<dbReference type="EC" id="2.7.13.3" evidence="2"/>
<organism evidence="5 6">
    <name type="scientific">Phaseolus angularis</name>
    <name type="common">Azuki bean</name>
    <name type="synonym">Vigna angularis</name>
    <dbReference type="NCBI Taxonomy" id="3914"/>
    <lineage>
        <taxon>Eukaryota</taxon>
        <taxon>Viridiplantae</taxon>
        <taxon>Streptophyta</taxon>
        <taxon>Embryophyta</taxon>
        <taxon>Tracheophyta</taxon>
        <taxon>Spermatophyta</taxon>
        <taxon>Magnoliopsida</taxon>
        <taxon>eudicotyledons</taxon>
        <taxon>Gunneridae</taxon>
        <taxon>Pentapetalae</taxon>
        <taxon>rosids</taxon>
        <taxon>fabids</taxon>
        <taxon>Fabales</taxon>
        <taxon>Fabaceae</taxon>
        <taxon>Papilionoideae</taxon>
        <taxon>50 kb inversion clade</taxon>
        <taxon>NPAAA clade</taxon>
        <taxon>indigoferoid/millettioid clade</taxon>
        <taxon>Phaseoleae</taxon>
        <taxon>Vigna</taxon>
    </lineage>
</organism>
<dbReference type="AlphaFoldDB" id="A0A8T0JVQ6"/>
<dbReference type="PANTHER" id="PTHR43719">
    <property type="entry name" value="TWO-COMPONENT HISTIDINE KINASE"/>
    <property type="match status" value="1"/>
</dbReference>
<accession>A0A8T0JVQ6</accession>
<comment type="caution">
    <text evidence="5">The sequence shown here is derived from an EMBL/GenBank/DDBJ whole genome shotgun (WGS) entry which is preliminary data.</text>
</comment>
<keyword evidence="5" id="KW-0418">Kinase</keyword>
<gene>
    <name evidence="5" type="ORF">HKW66_Vig0117250</name>
</gene>
<feature type="region of interest" description="Disordered" evidence="4">
    <location>
        <begin position="239"/>
        <end position="258"/>
    </location>
</feature>
<reference evidence="5 6" key="1">
    <citation type="submission" date="2020-05" db="EMBL/GenBank/DDBJ databases">
        <title>Vigna angularis (adzuki bean) Var. LongXiaoDou No. 4 denovo assembly.</title>
        <authorList>
            <person name="Xiang H."/>
        </authorList>
    </citation>
    <scope>NUCLEOTIDE SEQUENCE [LARGE SCALE GENOMIC DNA]</scope>
    <source>
        <tissue evidence="5">Leaf</tissue>
    </source>
</reference>
<evidence type="ECO:0000256" key="2">
    <source>
        <dbReference type="ARBA" id="ARBA00012438"/>
    </source>
</evidence>
<keyword evidence="3" id="KW-0597">Phosphoprotein</keyword>
<dbReference type="InterPro" id="IPR050956">
    <property type="entry name" value="2C_system_His_kinase"/>
</dbReference>
<evidence type="ECO:0000256" key="4">
    <source>
        <dbReference type="SAM" id="MobiDB-lite"/>
    </source>
</evidence>
<dbReference type="PANTHER" id="PTHR43719:SF75">
    <property type="entry name" value="HISTIDINE KINASE CKI1"/>
    <property type="match status" value="1"/>
</dbReference>
<evidence type="ECO:0000256" key="1">
    <source>
        <dbReference type="ARBA" id="ARBA00000085"/>
    </source>
</evidence>
<feature type="compositionally biased region" description="Polar residues" evidence="4">
    <location>
        <begin position="246"/>
        <end position="258"/>
    </location>
</feature>
<proteinExistence type="predicted"/>
<evidence type="ECO:0000256" key="3">
    <source>
        <dbReference type="ARBA" id="ARBA00022553"/>
    </source>
</evidence>
<keyword evidence="5" id="KW-0808">Transferase</keyword>
<dbReference type="InterPro" id="IPR036890">
    <property type="entry name" value="HATPase_C_sf"/>
</dbReference>
<sequence length="282" mass="32056">MDFIFEVDDTGKRIPKENYKCVFENYVQIQDTALGQAEQAWDSGLCSRWYVRLMHEDIEIVEKDTGERGTCFKFNVVLSVCENEAVSSPKPEASLVVLLIVDEERQRTSQRFMERLGGIKVKVLNTGKGLFYTLRKIKLKAKYSSGQNYPVFKKTNMGASPGFILVVIDANAGPFSELYPIVSNFNMCLDKPFVGRINLKALNQDDIVTSKPFHGTRLFQTIKLLPEFGGSWQCNSGRAKREMANERTTSNTYKDPGENNSCSSWRNTRCWKLIRVSQTLEG</sequence>
<dbReference type="Proteomes" id="UP000743370">
    <property type="component" value="Unassembled WGS sequence"/>
</dbReference>
<evidence type="ECO:0000313" key="6">
    <source>
        <dbReference type="Proteomes" id="UP000743370"/>
    </source>
</evidence>
<protein>
    <recommendedName>
        <fullName evidence="2">histidine kinase</fullName>
        <ecNumber evidence="2">2.7.13.3</ecNumber>
    </recommendedName>
</protein>
<dbReference type="Gene3D" id="3.30.565.10">
    <property type="entry name" value="Histidine kinase-like ATPase, C-terminal domain"/>
    <property type="match status" value="1"/>
</dbReference>
<evidence type="ECO:0000313" key="5">
    <source>
        <dbReference type="EMBL" id="KAG2384634.1"/>
    </source>
</evidence>